<dbReference type="Proteomes" id="UP000499080">
    <property type="component" value="Unassembled WGS sequence"/>
</dbReference>
<keyword evidence="2" id="KW-1185">Reference proteome</keyword>
<accession>A0A4Y2GJZ4</accession>
<evidence type="ECO:0000313" key="2">
    <source>
        <dbReference type="Proteomes" id="UP000499080"/>
    </source>
</evidence>
<evidence type="ECO:0000313" key="1">
    <source>
        <dbReference type="EMBL" id="GBM53950.1"/>
    </source>
</evidence>
<gene>
    <name evidence="1" type="ORF">AVEN_79922_1</name>
</gene>
<proteinExistence type="predicted"/>
<comment type="caution">
    <text evidence="1">The sequence shown here is derived from an EMBL/GenBank/DDBJ whole genome shotgun (WGS) entry which is preliminary data.</text>
</comment>
<dbReference type="AlphaFoldDB" id="A0A4Y2GJZ4"/>
<name>A0A4Y2GJZ4_ARAVE</name>
<dbReference type="EMBL" id="BGPR01001438">
    <property type="protein sequence ID" value="GBM53950.1"/>
    <property type="molecule type" value="Genomic_DNA"/>
</dbReference>
<organism evidence="1 2">
    <name type="scientific">Araneus ventricosus</name>
    <name type="common">Orbweaver spider</name>
    <name type="synonym">Epeira ventricosa</name>
    <dbReference type="NCBI Taxonomy" id="182803"/>
    <lineage>
        <taxon>Eukaryota</taxon>
        <taxon>Metazoa</taxon>
        <taxon>Ecdysozoa</taxon>
        <taxon>Arthropoda</taxon>
        <taxon>Chelicerata</taxon>
        <taxon>Arachnida</taxon>
        <taxon>Araneae</taxon>
        <taxon>Araneomorphae</taxon>
        <taxon>Entelegynae</taxon>
        <taxon>Araneoidea</taxon>
        <taxon>Araneidae</taxon>
        <taxon>Araneus</taxon>
    </lineage>
</organism>
<protein>
    <submittedName>
        <fullName evidence="1">Uncharacterized protein</fullName>
    </submittedName>
</protein>
<reference evidence="1 2" key="1">
    <citation type="journal article" date="2019" name="Sci. Rep.">
        <title>Orb-weaving spider Araneus ventricosus genome elucidates the spidroin gene catalogue.</title>
        <authorList>
            <person name="Kono N."/>
            <person name="Nakamura H."/>
            <person name="Ohtoshi R."/>
            <person name="Moran D.A.P."/>
            <person name="Shinohara A."/>
            <person name="Yoshida Y."/>
            <person name="Fujiwara M."/>
            <person name="Mori M."/>
            <person name="Tomita M."/>
            <person name="Arakawa K."/>
        </authorList>
    </citation>
    <scope>NUCLEOTIDE SEQUENCE [LARGE SCALE GENOMIC DNA]</scope>
</reference>
<sequence length="120" mass="13543">MQVPRLRLPGAGNCLPLLDSTVGGAFETRIFLVLCMGPVKKPPFSWHRFVSSFDTFDIINRISQNKETFEFVSPFLVEKAITGSVGTLHQQIYCPQITFSLMLLLASKHNRLLNCSRFLP</sequence>